<keyword evidence="7" id="KW-0472">Membrane</keyword>
<evidence type="ECO:0000256" key="3">
    <source>
        <dbReference type="ARBA" id="ARBA00022729"/>
    </source>
</evidence>
<comment type="caution">
    <text evidence="9">The sequence shown here is derived from an EMBL/GenBank/DDBJ whole genome shotgun (WGS) entry which is preliminary data.</text>
</comment>
<dbReference type="OrthoDB" id="140498at2"/>
<feature type="transmembrane region" description="Helical" evidence="7">
    <location>
        <begin position="36"/>
        <end position="59"/>
    </location>
</feature>
<evidence type="ECO:0000256" key="5">
    <source>
        <dbReference type="ARBA" id="ARBA00023235"/>
    </source>
</evidence>
<keyword evidence="10" id="KW-1185">Reference proteome</keyword>
<evidence type="ECO:0000256" key="4">
    <source>
        <dbReference type="ARBA" id="ARBA00023110"/>
    </source>
</evidence>
<dbReference type="Proteomes" id="UP000053947">
    <property type="component" value="Unassembled WGS sequence"/>
</dbReference>
<dbReference type="Pfam" id="PF00639">
    <property type="entry name" value="Rotamase"/>
    <property type="match status" value="1"/>
</dbReference>
<accession>A0A0W0GIK7</accession>
<dbReference type="PANTHER" id="PTHR47245:SF1">
    <property type="entry name" value="FOLDASE PROTEIN PRSA"/>
    <property type="match status" value="1"/>
</dbReference>
<dbReference type="Gene3D" id="1.10.4030.10">
    <property type="entry name" value="Porin chaperone SurA, peptide-binding domain"/>
    <property type="match status" value="1"/>
</dbReference>
<proteinExistence type="predicted"/>
<evidence type="ECO:0000256" key="6">
    <source>
        <dbReference type="PROSITE-ProRule" id="PRU00278"/>
    </source>
</evidence>
<keyword evidence="3" id="KW-0732">Signal</keyword>
<dbReference type="PROSITE" id="PS01096">
    <property type="entry name" value="PPIC_PPIASE_1"/>
    <property type="match status" value="1"/>
</dbReference>
<dbReference type="AlphaFoldDB" id="A0A0W0GIK7"/>
<evidence type="ECO:0000259" key="8">
    <source>
        <dbReference type="PROSITE" id="PS50198"/>
    </source>
</evidence>
<feature type="domain" description="PpiC" evidence="8">
    <location>
        <begin position="277"/>
        <end position="358"/>
    </location>
</feature>
<gene>
    <name evidence="9" type="ORF">DEALK_12340</name>
</gene>
<reference evidence="9 10" key="1">
    <citation type="submission" date="2015-06" db="EMBL/GenBank/DDBJ databases">
        <title>Genome sequence of the organohalide-respiring Dehalogenimonas alkenigignens type strain (IP3-3T).</title>
        <authorList>
            <person name="Key T.A."/>
            <person name="Richmond D.P."/>
            <person name="Bowman K.S."/>
            <person name="Cho Y.-J."/>
            <person name="Chun J."/>
            <person name="da Costa M.S."/>
            <person name="Rainey F.A."/>
            <person name="Moe W.M."/>
        </authorList>
    </citation>
    <scope>NUCLEOTIDE SEQUENCE [LARGE SCALE GENOMIC DNA]</scope>
    <source>
        <strain evidence="9 10">IP3-3</strain>
    </source>
</reference>
<dbReference type="STRING" id="1217799.DEALK_12340"/>
<dbReference type="RefSeq" id="WP_058439380.1">
    <property type="nucleotide sequence ID" value="NZ_KQ758903.1"/>
</dbReference>
<name>A0A0W0GIK7_9CHLR</name>
<dbReference type="SUPFAM" id="SSF109998">
    <property type="entry name" value="Triger factor/SurA peptide-binding domain-like"/>
    <property type="match status" value="1"/>
</dbReference>
<evidence type="ECO:0000256" key="2">
    <source>
        <dbReference type="ARBA" id="ARBA00013194"/>
    </source>
</evidence>
<dbReference type="InterPro" id="IPR046357">
    <property type="entry name" value="PPIase_dom_sf"/>
</dbReference>
<sequence length="428" mass="46271">MAKKKHKSHSHATHTLSVKAQSKLAAQKKRQKITRWIGFGIIGAVAALLAVGGVTQWLLPVYLPLQKTVLTVNGTKFNAQYIARMVNYYTGGDPTYSYLFIDPVIDQITQNELMKQKAAELGITVSNDEVAETIKTAGIKSNPTTRDIVYSSLLAEKLTEQKFKVEIGSAGPQRQVLAMLLESAAQAEAVKDRLESGESFADITVELSLDSTTITNKGDMGFHPQGILDSLLFAAGLDEAAFSAAEGGIGVLYDQAKSKQLGYWVVKITEKTTTDEASTAKVLGILVPTIEKAEEVRTKLAEGGDFAALAAEYSQDAMTKDTGGDLGTLTLGTSTGPVAVYAFSEGATVNEISQPILTKDSNTTGAYWLYQVKAVESSRTFTEDDLDKLVNAAFSEWLTVIRDDPANEIDRVELTDEQRDLIAEQSLA</sequence>
<keyword evidence="7" id="KW-1133">Transmembrane helix</keyword>
<organism evidence="9 10">
    <name type="scientific">Dehalogenimonas alkenigignens</name>
    <dbReference type="NCBI Taxonomy" id="1217799"/>
    <lineage>
        <taxon>Bacteria</taxon>
        <taxon>Bacillati</taxon>
        <taxon>Chloroflexota</taxon>
        <taxon>Dehalococcoidia</taxon>
        <taxon>Dehalococcoidales</taxon>
        <taxon>Dehalococcoidaceae</taxon>
        <taxon>Dehalogenimonas</taxon>
    </lineage>
</organism>
<dbReference type="Gene3D" id="3.10.50.40">
    <property type="match status" value="2"/>
</dbReference>
<dbReference type="Pfam" id="PF13624">
    <property type="entry name" value="SurA_N_3"/>
    <property type="match status" value="1"/>
</dbReference>
<feature type="domain" description="PpiC" evidence="8">
    <location>
        <begin position="171"/>
        <end position="270"/>
    </location>
</feature>
<dbReference type="InterPro" id="IPR050245">
    <property type="entry name" value="PrsA_foldase"/>
</dbReference>
<protein>
    <recommendedName>
        <fullName evidence="2">peptidylprolyl isomerase</fullName>
        <ecNumber evidence="2">5.2.1.8</ecNumber>
    </recommendedName>
</protein>
<dbReference type="Pfam" id="PF13616">
    <property type="entry name" value="Rotamase_3"/>
    <property type="match status" value="1"/>
</dbReference>
<dbReference type="InterPro" id="IPR027304">
    <property type="entry name" value="Trigger_fact/SurA_dom_sf"/>
</dbReference>
<comment type="catalytic activity">
    <reaction evidence="1">
        <text>[protein]-peptidylproline (omega=180) = [protein]-peptidylproline (omega=0)</text>
        <dbReference type="Rhea" id="RHEA:16237"/>
        <dbReference type="Rhea" id="RHEA-COMP:10747"/>
        <dbReference type="Rhea" id="RHEA-COMP:10748"/>
        <dbReference type="ChEBI" id="CHEBI:83833"/>
        <dbReference type="ChEBI" id="CHEBI:83834"/>
        <dbReference type="EC" id="5.2.1.8"/>
    </reaction>
</comment>
<evidence type="ECO:0000256" key="1">
    <source>
        <dbReference type="ARBA" id="ARBA00000971"/>
    </source>
</evidence>
<evidence type="ECO:0000313" key="10">
    <source>
        <dbReference type="Proteomes" id="UP000053947"/>
    </source>
</evidence>
<evidence type="ECO:0000313" key="9">
    <source>
        <dbReference type="EMBL" id="KTB48388.1"/>
    </source>
</evidence>
<keyword evidence="7" id="KW-0812">Transmembrane</keyword>
<dbReference type="EC" id="5.2.1.8" evidence="2"/>
<dbReference type="InterPro" id="IPR023058">
    <property type="entry name" value="PPIase_PpiC_CS"/>
</dbReference>
<keyword evidence="5 6" id="KW-0413">Isomerase</keyword>
<dbReference type="EMBL" id="LFDV01000002">
    <property type="protein sequence ID" value="KTB48388.1"/>
    <property type="molecule type" value="Genomic_DNA"/>
</dbReference>
<dbReference type="PANTHER" id="PTHR47245">
    <property type="entry name" value="PEPTIDYLPROLYL ISOMERASE"/>
    <property type="match status" value="1"/>
</dbReference>
<dbReference type="InterPro" id="IPR000297">
    <property type="entry name" value="PPIase_PpiC"/>
</dbReference>
<keyword evidence="4 6" id="KW-0697">Rotamase</keyword>
<evidence type="ECO:0000256" key="7">
    <source>
        <dbReference type="SAM" id="Phobius"/>
    </source>
</evidence>
<dbReference type="SUPFAM" id="SSF54534">
    <property type="entry name" value="FKBP-like"/>
    <property type="match status" value="2"/>
</dbReference>
<dbReference type="PROSITE" id="PS50198">
    <property type="entry name" value="PPIC_PPIASE_2"/>
    <property type="match status" value="2"/>
</dbReference>
<dbReference type="GO" id="GO:0003755">
    <property type="term" value="F:peptidyl-prolyl cis-trans isomerase activity"/>
    <property type="evidence" value="ECO:0007669"/>
    <property type="project" value="UniProtKB-KW"/>
</dbReference>